<comment type="caution">
    <text evidence="1">The sequence shown here is derived from an EMBL/GenBank/DDBJ whole genome shotgun (WGS) entry which is preliminary data.</text>
</comment>
<dbReference type="EMBL" id="JBBWRZ010000003">
    <property type="protein sequence ID" value="KAK8240578.1"/>
    <property type="molecule type" value="Genomic_DNA"/>
</dbReference>
<proteinExistence type="predicted"/>
<organism evidence="1 2">
    <name type="scientific">Phyllosticta capitalensis</name>
    <dbReference type="NCBI Taxonomy" id="121624"/>
    <lineage>
        <taxon>Eukaryota</taxon>
        <taxon>Fungi</taxon>
        <taxon>Dikarya</taxon>
        <taxon>Ascomycota</taxon>
        <taxon>Pezizomycotina</taxon>
        <taxon>Dothideomycetes</taxon>
        <taxon>Dothideomycetes incertae sedis</taxon>
        <taxon>Botryosphaeriales</taxon>
        <taxon>Phyllostictaceae</taxon>
        <taxon>Phyllosticta</taxon>
    </lineage>
</organism>
<protein>
    <recommendedName>
        <fullName evidence="3">Secreted protein</fullName>
    </recommendedName>
</protein>
<keyword evidence="2" id="KW-1185">Reference proteome</keyword>
<evidence type="ECO:0008006" key="3">
    <source>
        <dbReference type="Google" id="ProtNLM"/>
    </source>
</evidence>
<accession>A0ABR1YX14</accession>
<reference evidence="1 2" key="1">
    <citation type="submission" date="2024-04" db="EMBL/GenBank/DDBJ databases">
        <title>Phyllosticta paracitricarpa is synonymous to the EU quarantine fungus P. citricarpa based on phylogenomic analyses.</title>
        <authorList>
            <consortium name="Lawrence Berkeley National Laboratory"/>
            <person name="Van Ingen-Buijs V.A."/>
            <person name="Van Westerhoven A.C."/>
            <person name="Haridas S."/>
            <person name="Skiadas P."/>
            <person name="Martin F."/>
            <person name="Groenewald J.Z."/>
            <person name="Crous P.W."/>
            <person name="Seidl M.F."/>
        </authorList>
    </citation>
    <scope>NUCLEOTIDE SEQUENCE [LARGE SCALE GENOMIC DNA]</scope>
    <source>
        <strain evidence="1 2">CBS 123374</strain>
    </source>
</reference>
<sequence>MRIHRISANMIWRRRRSATPQMPSKQGHDTGFVRRTALHTSKGCSSTQRRCKLVFLILWRSAQTLPLRRISQLVAATVMTMASLEVVTQASRIECDEVSNSWDGVDGTGLGASRRVRSRRNTTAVVAADGLSCWAFVFNWFRQLSSRSRITCLGTRWWTKRQHQAATSAARIAVNCRHLDRSLRQRVYRCGGISRQRPVKDVSEAVCCEESPTPVSGFQNGTWRSSRLGRF</sequence>
<dbReference type="Proteomes" id="UP001492380">
    <property type="component" value="Unassembled WGS sequence"/>
</dbReference>
<gene>
    <name evidence="1" type="ORF">HDK90DRAFT_188205</name>
</gene>
<evidence type="ECO:0000313" key="1">
    <source>
        <dbReference type="EMBL" id="KAK8240578.1"/>
    </source>
</evidence>
<name>A0ABR1YX14_9PEZI</name>
<evidence type="ECO:0000313" key="2">
    <source>
        <dbReference type="Proteomes" id="UP001492380"/>
    </source>
</evidence>